<evidence type="ECO:0000313" key="2">
    <source>
        <dbReference type="Proteomes" id="UP000830395"/>
    </source>
</evidence>
<organism evidence="1 2">
    <name type="scientific">Pangasius djambal</name>
    <dbReference type="NCBI Taxonomy" id="1691987"/>
    <lineage>
        <taxon>Eukaryota</taxon>
        <taxon>Metazoa</taxon>
        <taxon>Chordata</taxon>
        <taxon>Craniata</taxon>
        <taxon>Vertebrata</taxon>
        <taxon>Euteleostomi</taxon>
        <taxon>Actinopterygii</taxon>
        <taxon>Neopterygii</taxon>
        <taxon>Teleostei</taxon>
        <taxon>Ostariophysi</taxon>
        <taxon>Siluriformes</taxon>
        <taxon>Pangasiidae</taxon>
        <taxon>Pangasius</taxon>
    </lineage>
</organism>
<comment type="caution">
    <text evidence="1">The sequence shown here is derived from an EMBL/GenBank/DDBJ whole genome shotgun (WGS) entry which is preliminary data.</text>
</comment>
<name>A0ACC5Y7F9_9TELE</name>
<dbReference type="Proteomes" id="UP000830395">
    <property type="component" value="Chromosome 4"/>
</dbReference>
<evidence type="ECO:0000313" key="1">
    <source>
        <dbReference type="EMBL" id="MCJ8731554.1"/>
    </source>
</evidence>
<sequence>MWVIESFWLLSQRWRSGGIGSRALNTRSKYSRTIKISSTSNKPSGSTPDRCVGRCSSTDFHFVLSYRPGSKNLKPDSVSRVYGSTSREDKVLPIIPSTKIVAPVRWKLEDTVRQARVREPDPGSGPTNRLYVPKAVQSPVLQWVHSSSFSCRLGPSRTLEFLQRRFWWPTIKEDVTTYVRACPVCNQSKTTHQSPQGLLQPLPIPHRPWSHLSMDFISGLPPSQGNTSIMVIVDQFSKAVKFIPLPKLPTAKETAELIITHALRTFGIPQDIFGYAPPLFPEQEVETAVPSTRQFVKRCRQTWRRARLKLLRTSQQYQRQANQRRRPAPTLRPGQRVWLSTKNLPFRVESRKLAQRFIGPFRIARKVKLFLPRSLRINPTFHVSLLKPVLSSPFSVPDKLPPPRIIDGQPAYTVHRILDVRRVRGSRQYLVDWEGYGPEERSWVPAHDILDPGLIRDFHVHRPKSSGRNVRSRSGGEKRKLQLNRKTAMAASSTFVSEEQLQCSICLDLFTKPVSTPCGHNYCMVCLNKYWDNSQKYDCPFCKKEFTKRPELCVNTFISDLAAQFKESVKVQSSARTTKPRAAQGHVPCDVCPEPTQKALKSCLDCGMSFCDTHLEHHKIAAKLKQHKLIDAVKNLEDYICQRHNRRLELFCRNDQKCVCLFCTEGEHKSHNTIPIEEETADKKTKMQKTQADVQMMIQDRLKKIEEIKHSVALKKKNIDKEKEDSAEILRSLMSSIEGMQADLLMVLEEEQKDIERQAEGFVKALEQEIAELKRSDIELEKLLHSDDHFHLLKVYLTLLTPSSTSNWDKTEINSSLNVEDVKRDLLHLLQLVNSTTKRMSGLRTLDYQKEEIKRLLKSPLQKGDTWYLVDSSWFKTWKKYVGFDSWDTASLGGCTFYPGPVDNSGLLKDSLSIKEHLIYDLDYILLPKEAWGKLMSWYGLTENQKPIARKVVEQGRFVKHCKVEVN</sequence>
<dbReference type="EMBL" id="CM040978">
    <property type="protein sequence ID" value="MCJ8731554.1"/>
    <property type="molecule type" value="Genomic_DNA"/>
</dbReference>
<proteinExistence type="predicted"/>
<gene>
    <name evidence="1" type="ORF">PDJAM_G00200880</name>
</gene>
<accession>A0ACC5Y7F9</accession>
<reference evidence="1" key="1">
    <citation type="submission" date="2020-02" db="EMBL/GenBank/DDBJ databases">
        <title>Genome sequencing of the panga catfish, Pangasius djambal.</title>
        <authorList>
            <person name="Wen M."/>
            <person name="Zahm M."/>
            <person name="Roques C."/>
            <person name="Cabau C."/>
            <person name="Klopp C."/>
            <person name="Donnadieu C."/>
            <person name="Jouanno E."/>
            <person name="Avarre J.-C."/>
            <person name="Campet M."/>
            <person name="Ha T."/>
            <person name="Dugue R."/>
            <person name="Lampietro C."/>
            <person name="Louis A."/>
            <person name="Herpin A."/>
            <person name="Echchiki A."/>
            <person name="Berthelot C."/>
            <person name="Parey E."/>
            <person name="Roest-Crollius H."/>
            <person name="Braasch I."/>
            <person name="Postlethwait J.H."/>
            <person name="Bobe J."/>
            <person name="Montfort J."/>
            <person name="Bouchez O."/>
            <person name="Begum T."/>
            <person name="Schartl M."/>
            <person name="Gustiano R."/>
            <person name="Guiguen Y."/>
        </authorList>
    </citation>
    <scope>NUCLEOTIDE SEQUENCE</scope>
    <source>
        <strain evidence="1">Pdj_M5554</strain>
    </source>
</reference>
<keyword evidence="2" id="KW-1185">Reference proteome</keyword>
<protein>
    <submittedName>
        <fullName evidence="1">Uncharacterized protein</fullName>
    </submittedName>
</protein>